<keyword evidence="9" id="KW-1185">Reference proteome</keyword>
<name>A0A1I3NL68_9BACT</name>
<gene>
    <name evidence="7" type="primary">mreB</name>
    <name evidence="8" type="ORF">SAMN04488082_101320</name>
</gene>
<feature type="binding site" evidence="7">
    <location>
        <begin position="297"/>
        <end position="300"/>
    </location>
    <ligand>
        <name>ATP</name>
        <dbReference type="ChEBI" id="CHEBI:30616"/>
    </ligand>
</feature>
<comment type="subcellular location">
    <subcellularLocation>
        <location evidence="7">Cytoplasm</location>
    </subcellularLocation>
    <text evidence="7">Membrane-associated.</text>
</comment>
<dbReference type="InterPro" id="IPR004753">
    <property type="entry name" value="MreB"/>
</dbReference>
<dbReference type="NCBIfam" id="TIGR00904">
    <property type="entry name" value="mreB"/>
    <property type="match status" value="1"/>
</dbReference>
<dbReference type="Gene3D" id="3.30.420.40">
    <property type="match status" value="2"/>
</dbReference>
<dbReference type="PANTHER" id="PTHR42749:SF1">
    <property type="entry name" value="CELL SHAPE-DETERMINING PROTEIN MREB"/>
    <property type="match status" value="1"/>
</dbReference>
<evidence type="ECO:0000256" key="4">
    <source>
        <dbReference type="ARBA" id="ARBA00022960"/>
    </source>
</evidence>
<dbReference type="GO" id="GO:0005737">
    <property type="term" value="C:cytoplasm"/>
    <property type="evidence" value="ECO:0007669"/>
    <property type="project" value="UniProtKB-SubCell"/>
</dbReference>
<dbReference type="PRINTS" id="PR01652">
    <property type="entry name" value="SHAPEPROTEIN"/>
</dbReference>
<keyword evidence="1 7" id="KW-0963">Cytoplasm</keyword>
<evidence type="ECO:0000313" key="9">
    <source>
        <dbReference type="Proteomes" id="UP000198635"/>
    </source>
</evidence>
<evidence type="ECO:0000256" key="5">
    <source>
        <dbReference type="ARBA" id="ARBA00023458"/>
    </source>
</evidence>
<evidence type="ECO:0000313" key="8">
    <source>
        <dbReference type="EMBL" id="SFJ10021.1"/>
    </source>
</evidence>
<dbReference type="PANTHER" id="PTHR42749">
    <property type="entry name" value="CELL SHAPE-DETERMINING PROTEIN MREB"/>
    <property type="match status" value="1"/>
</dbReference>
<dbReference type="InterPro" id="IPR056546">
    <property type="entry name" value="MreB_MamK-like"/>
</dbReference>
<dbReference type="SUPFAM" id="SSF53067">
    <property type="entry name" value="Actin-like ATPase domain"/>
    <property type="match status" value="2"/>
</dbReference>
<keyword evidence="3 7" id="KW-0067">ATP-binding</keyword>
<dbReference type="OrthoDB" id="9768127at2"/>
<proteinExistence type="inferred from homology"/>
<feature type="binding site" evidence="7">
    <location>
        <begin position="217"/>
        <end position="220"/>
    </location>
    <ligand>
        <name>ATP</name>
        <dbReference type="ChEBI" id="CHEBI:30616"/>
    </ligand>
</feature>
<dbReference type="STRING" id="52560.SAMN04488082_101320"/>
<evidence type="ECO:0000256" key="3">
    <source>
        <dbReference type="ARBA" id="ARBA00022840"/>
    </source>
</evidence>
<protein>
    <recommendedName>
        <fullName evidence="6 7">Cell shape-determining protein MreB</fullName>
    </recommendedName>
</protein>
<evidence type="ECO:0000256" key="2">
    <source>
        <dbReference type="ARBA" id="ARBA00022741"/>
    </source>
</evidence>
<dbReference type="RefSeq" id="WP_015775515.1">
    <property type="nucleotide sequence ID" value="NZ_FORX01000001.1"/>
</dbReference>
<organism evidence="8 9">
    <name type="scientific">Desulfomicrobium apsheronum</name>
    <dbReference type="NCBI Taxonomy" id="52560"/>
    <lineage>
        <taxon>Bacteria</taxon>
        <taxon>Pseudomonadati</taxon>
        <taxon>Thermodesulfobacteriota</taxon>
        <taxon>Desulfovibrionia</taxon>
        <taxon>Desulfovibrionales</taxon>
        <taxon>Desulfomicrobiaceae</taxon>
        <taxon>Desulfomicrobium</taxon>
    </lineage>
</organism>
<dbReference type="EMBL" id="FORX01000001">
    <property type="protein sequence ID" value="SFJ10021.1"/>
    <property type="molecule type" value="Genomic_DNA"/>
</dbReference>
<evidence type="ECO:0000256" key="1">
    <source>
        <dbReference type="ARBA" id="ARBA00022490"/>
    </source>
</evidence>
<dbReference type="CDD" id="cd10225">
    <property type="entry name" value="ASKHA_NBD_MreB-like"/>
    <property type="match status" value="1"/>
</dbReference>
<dbReference type="Proteomes" id="UP000198635">
    <property type="component" value="Unassembled WGS sequence"/>
</dbReference>
<accession>A0A1I3NL68</accession>
<dbReference type="FunFam" id="3.30.420.40:FF:000016">
    <property type="entry name" value="Rod shape-determining protein mreB"/>
    <property type="match status" value="1"/>
</dbReference>
<comment type="similarity">
    <text evidence="5 7">Belongs to the FtsA/MreB family.</text>
</comment>
<dbReference type="AlphaFoldDB" id="A0A1I3NL68"/>
<dbReference type="HAMAP" id="MF_02207">
    <property type="entry name" value="MreB"/>
    <property type="match status" value="1"/>
</dbReference>
<reference evidence="9" key="1">
    <citation type="submission" date="2016-10" db="EMBL/GenBank/DDBJ databases">
        <authorList>
            <person name="Varghese N."/>
            <person name="Submissions S."/>
        </authorList>
    </citation>
    <scope>NUCLEOTIDE SEQUENCE [LARGE SCALE GENOMIC DNA]</scope>
    <source>
        <strain evidence="9">DSM 5918</strain>
    </source>
</reference>
<evidence type="ECO:0000256" key="6">
    <source>
        <dbReference type="ARBA" id="ARBA00067319"/>
    </source>
</evidence>
<keyword evidence="4 7" id="KW-0133">Cell shape</keyword>
<dbReference type="Pfam" id="PF06723">
    <property type="entry name" value="MreB_Mbl"/>
    <property type="match status" value="1"/>
</dbReference>
<dbReference type="GO" id="GO:0008360">
    <property type="term" value="P:regulation of cell shape"/>
    <property type="evidence" value="ECO:0007669"/>
    <property type="project" value="UniProtKB-UniRule"/>
</dbReference>
<dbReference type="NCBIfam" id="NF010539">
    <property type="entry name" value="PRK13927.1"/>
    <property type="match status" value="1"/>
</dbReference>
<evidence type="ECO:0000256" key="7">
    <source>
        <dbReference type="HAMAP-Rule" id="MF_02207"/>
    </source>
</evidence>
<comment type="function">
    <text evidence="7">Forms membrane-associated dynamic filaments that are essential for cell shape determination. Acts by regulating cell wall synthesis and cell elongation, and thus cell shape. A feedback loop between cell geometry and MreB localization may maintain elongated cell shape by targeting cell wall growth to regions of negative cell wall curvature.</text>
</comment>
<dbReference type="InterPro" id="IPR043129">
    <property type="entry name" value="ATPase_NBD"/>
</dbReference>
<feature type="binding site" evidence="7">
    <location>
        <begin position="22"/>
        <end position="24"/>
    </location>
    <ligand>
        <name>ATP</name>
        <dbReference type="ChEBI" id="CHEBI:30616"/>
    </ligand>
</feature>
<dbReference type="GO" id="GO:0000902">
    <property type="term" value="P:cell morphogenesis"/>
    <property type="evidence" value="ECO:0007669"/>
    <property type="project" value="InterPro"/>
</dbReference>
<comment type="subunit">
    <text evidence="7">Forms polymers.</text>
</comment>
<sequence>MSRILDKILGFFSNDLAIDLGTANTCVYVKGKGIVLREPSVVAVKRDNRGNNKVLAVGSEAKRMLGRTPGNIVAIRPMKDGVIADFEVTEAMLRHFISKVHNSRRLVRPRIVICVPTGITQVEKRAVRESAQSAGAREVFLIEEPMAAAIGADLPITEPTSNMVVDIGGGTTEVAVISLAGIVYSKSVRIGGDKMDEAILQHVKRKYNMLIGESSAEDIKTTIGSAYPMDPELVMDVKGRDLVSGIPQNITITSEEVRKAISEPVDSIVQAVRIALEQTPPELAADIVDRGIVLTGGGALLKGLDSLLREETSLPITVVDDPLSTVALGSGKVLDNLDVLREVTIE</sequence>
<feature type="binding site" evidence="7">
    <location>
        <begin position="169"/>
        <end position="171"/>
    </location>
    <ligand>
        <name>ATP</name>
        <dbReference type="ChEBI" id="CHEBI:30616"/>
    </ligand>
</feature>
<dbReference type="GO" id="GO:0005524">
    <property type="term" value="F:ATP binding"/>
    <property type="evidence" value="ECO:0007669"/>
    <property type="project" value="UniProtKB-KW"/>
</dbReference>
<keyword evidence="2 7" id="KW-0547">Nucleotide-binding</keyword>